<keyword evidence="1" id="KW-0378">Hydrolase</keyword>
<dbReference type="Proteomes" id="UP001597542">
    <property type="component" value="Unassembled WGS sequence"/>
</dbReference>
<protein>
    <submittedName>
        <fullName evidence="1">HAD family hydrolase</fullName>
        <ecNumber evidence="1">3.-.-.-</ecNumber>
        <ecNumber evidence="1">3.1.3.-</ecNumber>
    </submittedName>
</protein>
<dbReference type="EC" id="3.-.-.-" evidence="1"/>
<dbReference type="PANTHER" id="PTHR10000">
    <property type="entry name" value="PHOSPHOSERINE PHOSPHATASE"/>
    <property type="match status" value="1"/>
</dbReference>
<keyword evidence="2" id="KW-1185">Reference proteome</keyword>
<comment type="caution">
    <text evidence="1">The sequence shown here is derived from an EMBL/GenBank/DDBJ whole genome shotgun (WGS) entry which is preliminary data.</text>
</comment>
<dbReference type="Pfam" id="PF08282">
    <property type="entry name" value="Hydrolase_3"/>
    <property type="match status" value="1"/>
</dbReference>
<dbReference type="SUPFAM" id="SSF56784">
    <property type="entry name" value="HAD-like"/>
    <property type="match status" value="1"/>
</dbReference>
<accession>A0ABW5HRQ7</accession>
<dbReference type="RefSeq" id="WP_344281758.1">
    <property type="nucleotide sequence ID" value="NZ_BAAAHV010000021.1"/>
</dbReference>
<name>A0ABW5HRQ7_9PSEU</name>
<dbReference type="InterPro" id="IPR036412">
    <property type="entry name" value="HAD-like_sf"/>
</dbReference>
<gene>
    <name evidence="1" type="ORF">ACFSUT_03600</name>
</gene>
<proteinExistence type="predicted"/>
<evidence type="ECO:0000313" key="2">
    <source>
        <dbReference type="Proteomes" id="UP001597542"/>
    </source>
</evidence>
<sequence>MGRVEKPRLIASDVDGTLLGPSEKVTPRTVAVVQRVLADGVPFVLSTGRPPRWIAPIAGPLGLTGYAVCANGAVLLDIGAVLLDIGADAVVAVHGELEPVLLHDLASALDKALPGCRLAAERIGTGSVDHDLRNFVIEPEYHNPWGDEESRIAPRAEVLGKTAIKLLVSRRGMTSGEMAEAVNAVLDGAVDVTYSSTGGLIELSAHGVTKATGLADVAERFDVPQSSVIAFGDMPNDVEMLQWAGHGVAMANGHPKVLAVADEVTGPAAEDGVAQVLERWF</sequence>
<dbReference type="GO" id="GO:0016787">
    <property type="term" value="F:hydrolase activity"/>
    <property type="evidence" value="ECO:0007669"/>
    <property type="project" value="UniProtKB-KW"/>
</dbReference>
<dbReference type="Gene3D" id="3.40.50.1000">
    <property type="entry name" value="HAD superfamily/HAD-like"/>
    <property type="match status" value="1"/>
</dbReference>
<reference evidence="2" key="1">
    <citation type="journal article" date="2019" name="Int. J. Syst. Evol. Microbiol.">
        <title>The Global Catalogue of Microorganisms (GCM) 10K type strain sequencing project: providing services to taxonomists for standard genome sequencing and annotation.</title>
        <authorList>
            <consortium name="The Broad Institute Genomics Platform"/>
            <consortium name="The Broad Institute Genome Sequencing Center for Infectious Disease"/>
            <person name="Wu L."/>
            <person name="Ma J."/>
        </authorList>
    </citation>
    <scope>NUCLEOTIDE SEQUENCE [LARGE SCALE GENOMIC DNA]</scope>
    <source>
        <strain evidence="2">CGMCC 4.7638</strain>
    </source>
</reference>
<dbReference type="Gene3D" id="3.30.1240.10">
    <property type="match status" value="1"/>
</dbReference>
<organism evidence="1 2">
    <name type="scientific">Amycolatopsis albidoflavus</name>
    <dbReference type="NCBI Taxonomy" id="102226"/>
    <lineage>
        <taxon>Bacteria</taxon>
        <taxon>Bacillati</taxon>
        <taxon>Actinomycetota</taxon>
        <taxon>Actinomycetes</taxon>
        <taxon>Pseudonocardiales</taxon>
        <taxon>Pseudonocardiaceae</taxon>
        <taxon>Amycolatopsis</taxon>
    </lineage>
</organism>
<dbReference type="InterPro" id="IPR023214">
    <property type="entry name" value="HAD_sf"/>
</dbReference>
<dbReference type="CDD" id="cd07516">
    <property type="entry name" value="HAD_Pase"/>
    <property type="match status" value="1"/>
</dbReference>
<dbReference type="EMBL" id="JBHUKQ010000003">
    <property type="protein sequence ID" value="MFD2479347.1"/>
    <property type="molecule type" value="Genomic_DNA"/>
</dbReference>
<evidence type="ECO:0000313" key="1">
    <source>
        <dbReference type="EMBL" id="MFD2479347.1"/>
    </source>
</evidence>
<dbReference type="EC" id="3.1.3.-" evidence="1"/>
<dbReference type="PANTHER" id="PTHR10000:SF8">
    <property type="entry name" value="HAD SUPERFAMILY HYDROLASE-LIKE, TYPE 3"/>
    <property type="match status" value="1"/>
</dbReference>